<accession>F2S0T7</accession>
<feature type="region of interest" description="Disordered" evidence="1">
    <location>
        <begin position="40"/>
        <end position="96"/>
    </location>
</feature>
<dbReference type="Proteomes" id="UP000009172">
    <property type="component" value="Unassembled WGS sequence"/>
</dbReference>
<keyword evidence="3" id="KW-1185">Reference proteome</keyword>
<name>F2S0T7_TRIT1</name>
<feature type="compositionally biased region" description="Polar residues" evidence="1">
    <location>
        <begin position="73"/>
        <end position="90"/>
    </location>
</feature>
<evidence type="ECO:0000313" key="2">
    <source>
        <dbReference type="EMBL" id="EGD97186.1"/>
    </source>
</evidence>
<evidence type="ECO:0000313" key="3">
    <source>
        <dbReference type="Proteomes" id="UP000009172"/>
    </source>
</evidence>
<protein>
    <submittedName>
        <fullName evidence="2">Uncharacterized protein</fullName>
    </submittedName>
</protein>
<dbReference type="AlphaFoldDB" id="F2S0T7"/>
<proteinExistence type="predicted"/>
<feature type="compositionally biased region" description="Acidic residues" evidence="1">
    <location>
        <begin position="141"/>
        <end position="162"/>
    </location>
</feature>
<dbReference type="HOGENOM" id="CLU_126721_0_0_1"/>
<dbReference type="EMBL" id="GG698500">
    <property type="protein sequence ID" value="EGD97186.1"/>
    <property type="molecule type" value="Genomic_DNA"/>
</dbReference>
<feature type="region of interest" description="Disordered" evidence="1">
    <location>
        <begin position="119"/>
        <end position="183"/>
    </location>
</feature>
<gene>
    <name evidence="2" type="ORF">TESG_08485</name>
</gene>
<evidence type="ECO:0000256" key="1">
    <source>
        <dbReference type="SAM" id="MobiDB-lite"/>
    </source>
</evidence>
<feature type="compositionally biased region" description="Basic and acidic residues" evidence="1">
    <location>
        <begin position="120"/>
        <end position="140"/>
    </location>
</feature>
<sequence>MTVASERRRAGLFMNTVARAVQRCPEAKGAGRARYQLPGLAWPGSKRKASQMLSGNSPARHSHQRNLGEDSNGRNTEQQQEIASIASQGRTGAERYRMRNRETAGLVLCLVCSRTGRSQRSREERRGALDGRRRLRRDGDGDGELWTEEEEEEGEGEGEEEDGRSVNRRKMQGTASPLFSILF</sequence>
<organism evidence="2 3">
    <name type="scientific">Trichophyton tonsurans (strain CBS 112818)</name>
    <name type="common">Scalp ringworm fungus</name>
    <dbReference type="NCBI Taxonomy" id="647933"/>
    <lineage>
        <taxon>Eukaryota</taxon>
        <taxon>Fungi</taxon>
        <taxon>Dikarya</taxon>
        <taxon>Ascomycota</taxon>
        <taxon>Pezizomycotina</taxon>
        <taxon>Eurotiomycetes</taxon>
        <taxon>Eurotiomycetidae</taxon>
        <taxon>Onygenales</taxon>
        <taxon>Arthrodermataceae</taxon>
        <taxon>Trichophyton</taxon>
    </lineage>
</organism>
<reference evidence="3" key="1">
    <citation type="journal article" date="2012" name="MBio">
        <title>Comparative genome analysis of Trichophyton rubrum and related dermatophytes reveals candidate genes involved in infection.</title>
        <authorList>
            <person name="Martinez D.A."/>
            <person name="Oliver B.G."/>
            <person name="Graeser Y."/>
            <person name="Goldberg J.M."/>
            <person name="Li W."/>
            <person name="Martinez-Rossi N.M."/>
            <person name="Monod M."/>
            <person name="Shelest E."/>
            <person name="Barton R.C."/>
            <person name="Birch E."/>
            <person name="Brakhage A.A."/>
            <person name="Chen Z."/>
            <person name="Gurr S.J."/>
            <person name="Heiman D."/>
            <person name="Heitman J."/>
            <person name="Kosti I."/>
            <person name="Rossi A."/>
            <person name="Saif S."/>
            <person name="Samalova M."/>
            <person name="Saunders C.W."/>
            <person name="Shea T."/>
            <person name="Summerbell R.C."/>
            <person name="Xu J."/>
            <person name="Young S."/>
            <person name="Zeng Q."/>
            <person name="Birren B.W."/>
            <person name="Cuomo C.A."/>
            <person name="White T.C."/>
        </authorList>
    </citation>
    <scope>NUCLEOTIDE SEQUENCE [LARGE SCALE GENOMIC DNA]</scope>
    <source>
        <strain evidence="3">CBS 112818</strain>
    </source>
</reference>